<evidence type="ECO:0000313" key="1">
    <source>
        <dbReference type="EMBL" id="QHU00405.1"/>
    </source>
</evidence>
<accession>A0A6C0J3Y7</accession>
<dbReference type="Gene3D" id="2.60.300.12">
    <property type="entry name" value="HesB-like domain"/>
    <property type="match status" value="1"/>
</dbReference>
<dbReference type="EMBL" id="MN740327">
    <property type="protein sequence ID" value="QHU00405.1"/>
    <property type="molecule type" value="Genomic_DNA"/>
</dbReference>
<dbReference type="AlphaFoldDB" id="A0A6C0J3Y7"/>
<reference evidence="1" key="1">
    <citation type="journal article" date="2020" name="Nature">
        <title>Giant virus diversity and host interactions through global metagenomics.</title>
        <authorList>
            <person name="Schulz F."/>
            <person name="Roux S."/>
            <person name="Paez-Espino D."/>
            <person name="Jungbluth S."/>
            <person name="Walsh D.A."/>
            <person name="Denef V.J."/>
            <person name="McMahon K.D."/>
            <person name="Konstantinidis K.T."/>
            <person name="Eloe-Fadrosh E.A."/>
            <person name="Kyrpides N.C."/>
            <person name="Woyke T."/>
        </authorList>
    </citation>
    <scope>NUCLEOTIDE SEQUENCE</scope>
    <source>
        <strain evidence="1">GVMAG-M-3300025860-20</strain>
    </source>
</reference>
<sequence length="64" mass="7311">MNKHLIHVSSKAVAQLSKIIKNTPHTAILFDVKSGGCNGFTYRFTPVTKITNVCNVYRKRRFRC</sequence>
<organism evidence="1">
    <name type="scientific">viral metagenome</name>
    <dbReference type="NCBI Taxonomy" id="1070528"/>
    <lineage>
        <taxon>unclassified sequences</taxon>
        <taxon>metagenomes</taxon>
        <taxon>organismal metagenomes</taxon>
    </lineage>
</organism>
<evidence type="ECO:0008006" key="2">
    <source>
        <dbReference type="Google" id="ProtNLM"/>
    </source>
</evidence>
<proteinExistence type="predicted"/>
<name>A0A6C0J3Y7_9ZZZZ</name>
<dbReference type="InterPro" id="IPR035903">
    <property type="entry name" value="HesB-like_dom_sf"/>
</dbReference>
<protein>
    <recommendedName>
        <fullName evidence="2">FeS cluster biogenesis domain-containing protein</fullName>
    </recommendedName>
</protein>
<dbReference type="SUPFAM" id="SSF89360">
    <property type="entry name" value="HesB-like domain"/>
    <property type="match status" value="1"/>
</dbReference>